<keyword evidence="2" id="KW-0547">Nucleotide-binding</keyword>
<dbReference type="PANTHER" id="PTHR46239:SF1">
    <property type="entry name" value="DNA REPAIR PROTEIN RAD51 HOMOLOG 3"/>
    <property type="match status" value="1"/>
</dbReference>
<dbReference type="Gene3D" id="3.40.50.300">
    <property type="entry name" value="P-loop containing nucleotide triphosphate hydrolases"/>
    <property type="match status" value="1"/>
</dbReference>
<evidence type="ECO:0000256" key="2">
    <source>
        <dbReference type="ARBA" id="ARBA00022741"/>
    </source>
</evidence>
<evidence type="ECO:0000256" key="4">
    <source>
        <dbReference type="ARBA" id="ARBA00022840"/>
    </source>
</evidence>
<evidence type="ECO:0000256" key="7">
    <source>
        <dbReference type="ARBA" id="ARBA00040674"/>
    </source>
</evidence>
<evidence type="ECO:0000256" key="3">
    <source>
        <dbReference type="ARBA" id="ARBA00022763"/>
    </source>
</evidence>
<protein>
    <recommendedName>
        <fullName evidence="7">DNA repair protein RAD51 homolog 3</fullName>
    </recommendedName>
</protein>
<dbReference type="InterPro" id="IPR052093">
    <property type="entry name" value="HR_Repair_Mediator"/>
</dbReference>
<organism evidence="9 10">
    <name type="scientific">Chilo suppressalis</name>
    <name type="common">Asiatic rice borer moth</name>
    <dbReference type="NCBI Taxonomy" id="168631"/>
    <lineage>
        <taxon>Eukaryota</taxon>
        <taxon>Metazoa</taxon>
        <taxon>Ecdysozoa</taxon>
        <taxon>Arthropoda</taxon>
        <taxon>Hexapoda</taxon>
        <taxon>Insecta</taxon>
        <taxon>Pterygota</taxon>
        <taxon>Neoptera</taxon>
        <taxon>Endopterygota</taxon>
        <taxon>Lepidoptera</taxon>
        <taxon>Glossata</taxon>
        <taxon>Ditrysia</taxon>
        <taxon>Pyraloidea</taxon>
        <taxon>Crambidae</taxon>
        <taxon>Crambinae</taxon>
        <taxon>Chilo</taxon>
    </lineage>
</organism>
<dbReference type="SUPFAM" id="SSF52540">
    <property type="entry name" value="P-loop containing nucleoside triphosphate hydrolases"/>
    <property type="match status" value="1"/>
</dbReference>
<evidence type="ECO:0000256" key="6">
    <source>
        <dbReference type="ARBA" id="ARBA00023242"/>
    </source>
</evidence>
<evidence type="ECO:0000313" key="9">
    <source>
        <dbReference type="EMBL" id="CAH2985964.1"/>
    </source>
</evidence>
<evidence type="ECO:0000313" key="10">
    <source>
        <dbReference type="Proteomes" id="UP001153292"/>
    </source>
</evidence>
<evidence type="ECO:0000256" key="1">
    <source>
        <dbReference type="ARBA" id="ARBA00004123"/>
    </source>
</evidence>
<keyword evidence="4" id="KW-0067">ATP-binding</keyword>
<dbReference type="Pfam" id="PF08423">
    <property type="entry name" value="Rad51"/>
    <property type="match status" value="1"/>
</dbReference>
<dbReference type="InterPro" id="IPR027417">
    <property type="entry name" value="P-loop_NTPase"/>
</dbReference>
<keyword evidence="3" id="KW-0227">DNA damage</keyword>
<keyword evidence="5" id="KW-0234">DNA repair</keyword>
<dbReference type="InterPro" id="IPR013632">
    <property type="entry name" value="Rad51_C"/>
</dbReference>
<reference evidence="9" key="1">
    <citation type="submission" date="2021-12" db="EMBL/GenBank/DDBJ databases">
        <authorList>
            <person name="King R."/>
        </authorList>
    </citation>
    <scope>NUCLEOTIDE SEQUENCE</scope>
</reference>
<evidence type="ECO:0000259" key="8">
    <source>
        <dbReference type="PROSITE" id="PS50162"/>
    </source>
</evidence>
<feature type="domain" description="RecA family profile 1" evidence="8">
    <location>
        <begin position="17"/>
        <end position="197"/>
    </location>
</feature>
<comment type="subcellular location">
    <subcellularLocation>
        <location evidence="1">Nucleus</location>
    </subcellularLocation>
</comment>
<dbReference type="Proteomes" id="UP001153292">
    <property type="component" value="Chromosome 20"/>
</dbReference>
<dbReference type="EMBL" id="OU963913">
    <property type="protein sequence ID" value="CAH2985964.1"/>
    <property type="molecule type" value="Genomic_DNA"/>
</dbReference>
<sequence>MSISIVNAAELWQRDTSLPAIPTFSQSLDKVFGDDGVQLCSLTELLGLPGTGKTQISMQLCAAVQIPKVLGGLDAEALYIDTNTNFTPERFRDILIGSLEKCNRLLDSPTEINEEAALNKLHYVNAFGLEKYCAFMLRLPNLIEKLQIRLIVIDSIAFPFKEGITPSQRTGLLFRQMAELQRLAVEKQIAVVVTNEMTTRVGLSGGDIVGSLGDAWAHRCNKRVLLSKHDDDADPSVRAAVCLKSNDSPNNVARFRVSMLCYSGRNIKRYLFS</sequence>
<proteinExistence type="predicted"/>
<accession>A0ABN8L7B9</accession>
<name>A0ABN8L7B9_CHISP</name>
<gene>
    <name evidence="9" type="ORF">CHILSU_LOCUS5727</name>
</gene>
<dbReference type="InterPro" id="IPR020588">
    <property type="entry name" value="RecA_ATP-bd"/>
</dbReference>
<evidence type="ECO:0000256" key="5">
    <source>
        <dbReference type="ARBA" id="ARBA00023204"/>
    </source>
</evidence>
<keyword evidence="6" id="KW-0539">Nucleus</keyword>
<dbReference type="PROSITE" id="PS50162">
    <property type="entry name" value="RECA_2"/>
    <property type="match status" value="1"/>
</dbReference>
<keyword evidence="10" id="KW-1185">Reference proteome</keyword>
<dbReference type="PANTHER" id="PTHR46239">
    <property type="entry name" value="DNA REPAIR PROTEIN RAD51 HOMOLOG 3 RAD51C"/>
    <property type="match status" value="1"/>
</dbReference>